<dbReference type="Proteomes" id="UP000887566">
    <property type="component" value="Unplaced"/>
</dbReference>
<dbReference type="AlphaFoldDB" id="A0A914XQL1"/>
<reference evidence="2" key="1">
    <citation type="submission" date="2022-11" db="UniProtKB">
        <authorList>
            <consortium name="WormBaseParasite"/>
        </authorList>
    </citation>
    <scope>IDENTIFICATION</scope>
</reference>
<name>A0A914XQL1_9BILA</name>
<evidence type="ECO:0000313" key="1">
    <source>
        <dbReference type="Proteomes" id="UP000887566"/>
    </source>
</evidence>
<accession>A0A914XQL1</accession>
<proteinExistence type="predicted"/>
<evidence type="ECO:0000313" key="2">
    <source>
        <dbReference type="WBParaSite" id="PSAMB.scaffold957size38117.g9899.t1"/>
    </source>
</evidence>
<dbReference type="WBParaSite" id="PSAMB.scaffold957size38117.g9899.t1">
    <property type="protein sequence ID" value="PSAMB.scaffold957size38117.g9899.t1"/>
    <property type="gene ID" value="PSAMB.scaffold957size38117.g9899"/>
</dbReference>
<sequence length="162" mass="16611">MDSGKPAAYLPFTSQIRRTLTVTTCLQTTITAINCPDPRSLVSTPDGRLTVGIPAANTNGAFSPIGTTVAVTCGDAGTDPATIGAGIVFDFDTVPQAIQDVDNFPPGNFEMFTMTCQPSGLWLVSMQAVPAPPTPVSGIISAPGAIQCNGCIGMLNAYCTPG</sequence>
<organism evidence="1 2">
    <name type="scientific">Plectus sambesii</name>
    <dbReference type="NCBI Taxonomy" id="2011161"/>
    <lineage>
        <taxon>Eukaryota</taxon>
        <taxon>Metazoa</taxon>
        <taxon>Ecdysozoa</taxon>
        <taxon>Nematoda</taxon>
        <taxon>Chromadorea</taxon>
        <taxon>Plectida</taxon>
        <taxon>Plectina</taxon>
        <taxon>Plectoidea</taxon>
        <taxon>Plectidae</taxon>
        <taxon>Plectus</taxon>
    </lineage>
</organism>
<protein>
    <submittedName>
        <fullName evidence="2">Uncharacterized protein</fullName>
    </submittedName>
</protein>
<keyword evidence="1" id="KW-1185">Reference proteome</keyword>